<dbReference type="Proteomes" id="UP001140096">
    <property type="component" value="Unassembled WGS sequence"/>
</dbReference>
<accession>A0ACC1L7W4</accession>
<sequence>MASRQIVSYDDLYDADEAENTTQPEQQRPHSASSHTSIEEEGLCAGDIIAQPGAWDDSDLVRAWDSTVEEYRKQHSSMLGDSSFRATMHETESKVGQWSAVTESLDIAAESSSKKRRRGVGTKLNNTDPEYEDYANALPAYPEAPLSEEDALSKLNMAWYHAGFYAGYYQ</sequence>
<keyword evidence="2" id="KW-1185">Reference proteome</keyword>
<proteinExistence type="predicted"/>
<reference evidence="1" key="1">
    <citation type="submission" date="2022-07" db="EMBL/GenBank/DDBJ databases">
        <title>Phylogenomic reconstructions and comparative analyses of Kickxellomycotina fungi.</title>
        <authorList>
            <person name="Reynolds N.K."/>
            <person name="Stajich J.E."/>
            <person name="Barry K."/>
            <person name="Grigoriev I.V."/>
            <person name="Crous P."/>
            <person name="Smith M.E."/>
        </authorList>
    </citation>
    <scope>NUCLEOTIDE SEQUENCE</scope>
    <source>
        <strain evidence="1">CBS 102833</strain>
    </source>
</reference>
<feature type="non-terminal residue" evidence="1">
    <location>
        <position position="170"/>
    </location>
</feature>
<name>A0ACC1L7W4_9FUNG</name>
<protein>
    <submittedName>
        <fullName evidence="1">Uncharacterized protein</fullName>
    </submittedName>
</protein>
<evidence type="ECO:0000313" key="1">
    <source>
        <dbReference type="EMBL" id="KAJ2802759.1"/>
    </source>
</evidence>
<comment type="caution">
    <text evidence="1">The sequence shown here is derived from an EMBL/GenBank/DDBJ whole genome shotgun (WGS) entry which is preliminary data.</text>
</comment>
<evidence type="ECO:0000313" key="2">
    <source>
        <dbReference type="Proteomes" id="UP001140096"/>
    </source>
</evidence>
<gene>
    <name evidence="1" type="ORF">H4S07_004617</name>
</gene>
<organism evidence="1 2">
    <name type="scientific">Coemansia furcata</name>
    <dbReference type="NCBI Taxonomy" id="417177"/>
    <lineage>
        <taxon>Eukaryota</taxon>
        <taxon>Fungi</taxon>
        <taxon>Fungi incertae sedis</taxon>
        <taxon>Zoopagomycota</taxon>
        <taxon>Kickxellomycotina</taxon>
        <taxon>Kickxellomycetes</taxon>
        <taxon>Kickxellales</taxon>
        <taxon>Kickxellaceae</taxon>
        <taxon>Coemansia</taxon>
    </lineage>
</organism>
<dbReference type="EMBL" id="JANBUP010001925">
    <property type="protein sequence ID" value="KAJ2802759.1"/>
    <property type="molecule type" value="Genomic_DNA"/>
</dbReference>